<gene>
    <name evidence="2" type="ORF">DYI25_17755</name>
</gene>
<dbReference type="Proteomes" id="UP000761411">
    <property type="component" value="Unassembled WGS sequence"/>
</dbReference>
<dbReference type="InterPro" id="IPR055259">
    <property type="entry name" value="YkvP/CgeB_Glyco_trans-like"/>
</dbReference>
<dbReference type="AlphaFoldDB" id="A0A944CP69"/>
<evidence type="ECO:0000259" key="1">
    <source>
        <dbReference type="Pfam" id="PF13524"/>
    </source>
</evidence>
<feature type="domain" description="Spore protein YkvP/CgeB glycosyl transferase-like" evidence="1">
    <location>
        <begin position="208"/>
        <end position="317"/>
    </location>
</feature>
<dbReference type="Pfam" id="PF13524">
    <property type="entry name" value="Glyco_trans_1_2"/>
    <property type="match status" value="1"/>
</dbReference>
<sequence>MEEKEKLKILVLIKSFNKSAPKHQPKFDTIKAIEKFADVRYWHKDGHINDILVALNFTPDFILHYDHAWNSPLAPRIKGLGRTKIPKGCIVIDIHYSPAERRKFFSRNKIDLIFSVTKSPFLKTFPQYKDQLRWFPFAINPEVFKDWQIEKNINFLLMGQVFDRERKSRNVTGTPQGKYPFREEVLVRMRKEEGFLFHHHPGHYAKNTSKNYLNEKYAKELNRAKMFFTCGSKFQYPVLKYFEAPACRTLLLAKPVPDLTELGFVDGENFVACNESNFYEKAMYYLENEKERTRITDTGYEFIHTYHTNDVRAQQFIKYVEEYLANLRG</sequence>
<dbReference type="EMBL" id="QTKX01000003">
    <property type="protein sequence ID" value="MBS8266270.1"/>
    <property type="molecule type" value="Genomic_DNA"/>
</dbReference>
<dbReference type="RefSeq" id="WP_213371436.1">
    <property type="nucleotide sequence ID" value="NZ_QTKX01000003.1"/>
</dbReference>
<reference evidence="2 3" key="1">
    <citation type="journal article" date="2021" name="Microorganisms">
        <title>Bacterial Dimethylsulfoniopropionate Biosynthesis in the East China Sea.</title>
        <authorList>
            <person name="Liu J."/>
            <person name="Zhang Y."/>
            <person name="Liu J."/>
            <person name="Zhong H."/>
            <person name="Williams B.T."/>
            <person name="Zheng Y."/>
            <person name="Curson A.R.J."/>
            <person name="Sun C."/>
            <person name="Sun H."/>
            <person name="Song D."/>
            <person name="Wagner Mackenzie B."/>
            <person name="Bermejo Martinez A."/>
            <person name="Todd J.D."/>
            <person name="Zhang X.H."/>
        </authorList>
    </citation>
    <scope>NUCLEOTIDE SEQUENCE [LARGE SCALE GENOMIC DNA]</scope>
    <source>
        <strain evidence="2 3">ESS08</strain>
    </source>
</reference>
<name>A0A944CP69_9BACI</name>
<keyword evidence="3" id="KW-1185">Reference proteome</keyword>
<evidence type="ECO:0000313" key="2">
    <source>
        <dbReference type="EMBL" id="MBS8266270.1"/>
    </source>
</evidence>
<evidence type="ECO:0000313" key="3">
    <source>
        <dbReference type="Proteomes" id="UP000761411"/>
    </source>
</evidence>
<comment type="caution">
    <text evidence="2">The sequence shown here is derived from an EMBL/GenBank/DDBJ whole genome shotgun (WGS) entry which is preliminary data.</text>
</comment>
<organism evidence="2 3">
    <name type="scientific">Mesobacillus boroniphilus</name>
    <dbReference type="NCBI Taxonomy" id="308892"/>
    <lineage>
        <taxon>Bacteria</taxon>
        <taxon>Bacillati</taxon>
        <taxon>Bacillota</taxon>
        <taxon>Bacilli</taxon>
        <taxon>Bacillales</taxon>
        <taxon>Bacillaceae</taxon>
        <taxon>Mesobacillus</taxon>
    </lineage>
</organism>
<proteinExistence type="predicted"/>
<accession>A0A944CP69</accession>
<protein>
    <submittedName>
        <fullName evidence="2">Glycosyltransferase family 1 protein</fullName>
    </submittedName>
</protein>